<keyword evidence="1" id="KW-1133">Transmembrane helix</keyword>
<comment type="caution">
    <text evidence="2">The sequence shown here is derived from an EMBL/GenBank/DDBJ whole genome shotgun (WGS) entry which is preliminary data.</text>
</comment>
<feature type="transmembrane region" description="Helical" evidence="1">
    <location>
        <begin position="131"/>
        <end position="148"/>
    </location>
</feature>
<evidence type="ECO:0000256" key="1">
    <source>
        <dbReference type="SAM" id="Phobius"/>
    </source>
</evidence>
<accession>A0AAN6E0C4</accession>
<protein>
    <submittedName>
        <fullName evidence="2">Uncharacterized protein</fullName>
    </submittedName>
</protein>
<feature type="transmembrane region" description="Helical" evidence="1">
    <location>
        <begin position="154"/>
        <end position="171"/>
    </location>
</feature>
<keyword evidence="3" id="KW-1185">Reference proteome</keyword>
<keyword evidence="1" id="KW-0472">Membrane</keyword>
<sequence>MPASPVILQMGVLLLVLFSVIILFLVWSLGMYILWVDAYLNSRLNRGGRTLGIQRAILDLADCMQEDVRADSIEMMSNPELQNKIRGGLRGGRISYQMLEEKMLPMSRATQLRSNAMTRAEMWSWLKGHKYTFGFFVGSLGLLAAALAGTHAPLFTAFLTVVGAAAATFIGDVHHGRWLVFWACVILAVALISVGPYVYLDRHHYTVIWANQNAYYTILWWDNE</sequence>
<evidence type="ECO:0000313" key="2">
    <source>
        <dbReference type="EMBL" id="KAI1614702.1"/>
    </source>
</evidence>
<evidence type="ECO:0000313" key="3">
    <source>
        <dbReference type="Proteomes" id="UP001203852"/>
    </source>
</evidence>
<gene>
    <name evidence="2" type="ORF">EDD36DRAFT_162603</name>
</gene>
<keyword evidence="1" id="KW-0812">Transmembrane</keyword>
<feature type="transmembrane region" description="Helical" evidence="1">
    <location>
        <begin position="178"/>
        <end position="199"/>
    </location>
</feature>
<feature type="transmembrane region" description="Helical" evidence="1">
    <location>
        <begin position="12"/>
        <end position="36"/>
    </location>
</feature>
<proteinExistence type="predicted"/>
<dbReference type="AlphaFoldDB" id="A0AAN6E0C4"/>
<reference evidence="2" key="1">
    <citation type="journal article" date="2022" name="bioRxiv">
        <title>Deciphering the potential niche of two novel black yeast fungi from a biological soil crust based on their genomes, phenotypes, and melanin regulation.</title>
        <authorList>
            <consortium name="DOE Joint Genome Institute"/>
            <person name="Carr E.C."/>
            <person name="Barton Q."/>
            <person name="Grambo S."/>
            <person name="Sullivan M."/>
            <person name="Renfro C.M."/>
            <person name="Kuo A."/>
            <person name="Pangilinan J."/>
            <person name="Lipzen A."/>
            <person name="Keymanesh K."/>
            <person name="Savage E."/>
            <person name="Barry K."/>
            <person name="Grigoriev I.V."/>
            <person name="Riekhof W.R."/>
            <person name="Harris S.S."/>
        </authorList>
    </citation>
    <scope>NUCLEOTIDE SEQUENCE</scope>
    <source>
        <strain evidence="2">JF 03-4F</strain>
    </source>
</reference>
<dbReference type="EMBL" id="MU404352">
    <property type="protein sequence ID" value="KAI1614702.1"/>
    <property type="molecule type" value="Genomic_DNA"/>
</dbReference>
<organism evidence="2 3">
    <name type="scientific">Exophiala viscosa</name>
    <dbReference type="NCBI Taxonomy" id="2486360"/>
    <lineage>
        <taxon>Eukaryota</taxon>
        <taxon>Fungi</taxon>
        <taxon>Dikarya</taxon>
        <taxon>Ascomycota</taxon>
        <taxon>Pezizomycotina</taxon>
        <taxon>Eurotiomycetes</taxon>
        <taxon>Chaetothyriomycetidae</taxon>
        <taxon>Chaetothyriales</taxon>
        <taxon>Herpotrichiellaceae</taxon>
        <taxon>Exophiala</taxon>
    </lineage>
</organism>
<dbReference type="Proteomes" id="UP001203852">
    <property type="component" value="Unassembled WGS sequence"/>
</dbReference>
<name>A0AAN6E0C4_9EURO</name>